<dbReference type="Proteomes" id="UP000019478">
    <property type="component" value="Unassembled WGS sequence"/>
</dbReference>
<dbReference type="InterPro" id="IPR013328">
    <property type="entry name" value="6PGD_dom2"/>
</dbReference>
<dbReference type="NCBIfam" id="NF005089">
    <property type="entry name" value="PRK06522.1-4"/>
    <property type="match status" value="1"/>
</dbReference>
<gene>
    <name evidence="3" type="ORF">A1O3_10191</name>
</gene>
<dbReference type="InterPro" id="IPR013332">
    <property type="entry name" value="KPR_N"/>
</dbReference>
<name>W9Y3K0_9EURO</name>
<feature type="domain" description="Ketopantoate reductase N-terminal" evidence="1">
    <location>
        <begin position="11"/>
        <end position="115"/>
    </location>
</feature>
<keyword evidence="4" id="KW-1185">Reference proteome</keyword>
<evidence type="ECO:0008006" key="5">
    <source>
        <dbReference type="Google" id="ProtNLM"/>
    </source>
</evidence>
<sequence length="355" mass="37853">MDPNPTPKPKICIYGAGAIGCHLAGHLARTGKAVVSVVAQPHSRTVSAISQNGIRVITPREDFTARVQAVGSSDSDIAALGIQDYVIITLKIQQQTAAVLRTISQLVGPNTTILPPSTGIPYYFFHGFAGAHDDERLPEIDPDGVAWQVLPPSQVIPVVFWCGAHRLAPNVTQQDGSSARYAVGELAGHSGDSKRLTALVELMQAGGLDITVTDNIRGEIWTKFANSLCGNPIAVLTLADMSGFATEPAVVAVFAAMLREVDAVGAALSVHVPQSVEDRLAFTLSTGHHQFSMLQDLEAGHPLELDSFIRSWDAVKRLAGSGSGSGPSTPTCDVVLPLAELRNRRYEEQLQQQQQ</sequence>
<evidence type="ECO:0000259" key="1">
    <source>
        <dbReference type="Pfam" id="PF02558"/>
    </source>
</evidence>
<dbReference type="InterPro" id="IPR013752">
    <property type="entry name" value="KPA_reductase"/>
</dbReference>
<reference evidence="3 4" key="1">
    <citation type="submission" date="2013-03" db="EMBL/GenBank/DDBJ databases">
        <title>The Genome Sequence of Capronia epimyces CBS 606.96.</title>
        <authorList>
            <consortium name="The Broad Institute Genomics Platform"/>
            <person name="Cuomo C."/>
            <person name="de Hoog S."/>
            <person name="Gorbushina A."/>
            <person name="Walker B."/>
            <person name="Young S.K."/>
            <person name="Zeng Q."/>
            <person name="Gargeya S."/>
            <person name="Fitzgerald M."/>
            <person name="Haas B."/>
            <person name="Abouelleil A."/>
            <person name="Allen A.W."/>
            <person name="Alvarado L."/>
            <person name="Arachchi H.M."/>
            <person name="Berlin A.M."/>
            <person name="Chapman S.B."/>
            <person name="Gainer-Dewar J."/>
            <person name="Goldberg J."/>
            <person name="Griggs A."/>
            <person name="Gujja S."/>
            <person name="Hansen M."/>
            <person name="Howarth C."/>
            <person name="Imamovic A."/>
            <person name="Ireland A."/>
            <person name="Larimer J."/>
            <person name="McCowan C."/>
            <person name="Murphy C."/>
            <person name="Pearson M."/>
            <person name="Poon T.W."/>
            <person name="Priest M."/>
            <person name="Roberts A."/>
            <person name="Saif S."/>
            <person name="Shea T."/>
            <person name="Sisk P."/>
            <person name="Sykes S."/>
            <person name="Wortman J."/>
            <person name="Nusbaum C."/>
            <person name="Birren B."/>
        </authorList>
    </citation>
    <scope>NUCLEOTIDE SEQUENCE [LARGE SCALE GENOMIC DNA]</scope>
    <source>
        <strain evidence="3 4">CBS 606.96</strain>
    </source>
</reference>
<dbReference type="OrthoDB" id="3609at2759"/>
<dbReference type="GeneID" id="19174272"/>
<proteinExistence type="predicted"/>
<accession>W9Y3K0</accession>
<dbReference type="PANTHER" id="PTHR21708:SF45">
    <property type="entry name" value="2-DEHYDROPANTOATE 2-REDUCTASE"/>
    <property type="match status" value="1"/>
</dbReference>
<dbReference type="Pfam" id="PF08546">
    <property type="entry name" value="ApbA_C"/>
    <property type="match status" value="1"/>
</dbReference>
<feature type="domain" description="Ketopantoate reductase C-terminal" evidence="2">
    <location>
        <begin position="215"/>
        <end position="309"/>
    </location>
</feature>
<dbReference type="InterPro" id="IPR008927">
    <property type="entry name" value="6-PGluconate_DH-like_C_sf"/>
</dbReference>
<dbReference type="RefSeq" id="XP_007738472.1">
    <property type="nucleotide sequence ID" value="XM_007740282.1"/>
</dbReference>
<evidence type="ECO:0000313" key="3">
    <source>
        <dbReference type="EMBL" id="EXJ77034.1"/>
    </source>
</evidence>
<dbReference type="Gene3D" id="1.10.1040.10">
    <property type="entry name" value="N-(1-d-carboxylethyl)-l-norvaline Dehydrogenase, domain 2"/>
    <property type="match status" value="1"/>
</dbReference>
<evidence type="ECO:0000313" key="4">
    <source>
        <dbReference type="Proteomes" id="UP000019478"/>
    </source>
</evidence>
<protein>
    <recommendedName>
        <fullName evidence="5">2-dehydropantoate 2-reductase</fullName>
    </recommendedName>
</protein>
<dbReference type="SUPFAM" id="SSF51735">
    <property type="entry name" value="NAD(P)-binding Rossmann-fold domains"/>
    <property type="match status" value="1"/>
</dbReference>
<comment type="caution">
    <text evidence="3">The sequence shown here is derived from an EMBL/GenBank/DDBJ whole genome shotgun (WGS) entry which is preliminary data.</text>
</comment>
<dbReference type="HOGENOM" id="CLU_031468_6_1_1"/>
<dbReference type="AlphaFoldDB" id="W9Y3K0"/>
<organism evidence="3 4">
    <name type="scientific">Capronia epimyces CBS 606.96</name>
    <dbReference type="NCBI Taxonomy" id="1182542"/>
    <lineage>
        <taxon>Eukaryota</taxon>
        <taxon>Fungi</taxon>
        <taxon>Dikarya</taxon>
        <taxon>Ascomycota</taxon>
        <taxon>Pezizomycotina</taxon>
        <taxon>Eurotiomycetes</taxon>
        <taxon>Chaetothyriomycetidae</taxon>
        <taxon>Chaetothyriales</taxon>
        <taxon>Herpotrichiellaceae</taxon>
        <taxon>Capronia</taxon>
    </lineage>
</organism>
<dbReference type="STRING" id="1182542.W9Y3K0"/>
<evidence type="ECO:0000259" key="2">
    <source>
        <dbReference type="Pfam" id="PF08546"/>
    </source>
</evidence>
<dbReference type="Gene3D" id="3.40.50.720">
    <property type="entry name" value="NAD(P)-binding Rossmann-like Domain"/>
    <property type="match status" value="1"/>
</dbReference>
<dbReference type="EMBL" id="AMGY01000011">
    <property type="protein sequence ID" value="EXJ77034.1"/>
    <property type="molecule type" value="Genomic_DNA"/>
</dbReference>
<dbReference type="SUPFAM" id="SSF48179">
    <property type="entry name" value="6-phosphogluconate dehydrogenase C-terminal domain-like"/>
    <property type="match status" value="1"/>
</dbReference>
<dbReference type="InterPro" id="IPR036291">
    <property type="entry name" value="NAD(P)-bd_dom_sf"/>
</dbReference>
<dbReference type="PANTHER" id="PTHR21708">
    <property type="entry name" value="PROBABLE 2-DEHYDROPANTOATE 2-REDUCTASE"/>
    <property type="match status" value="1"/>
</dbReference>
<dbReference type="InterPro" id="IPR051402">
    <property type="entry name" value="KPR-Related"/>
</dbReference>
<dbReference type="Pfam" id="PF02558">
    <property type="entry name" value="ApbA"/>
    <property type="match status" value="1"/>
</dbReference>
<dbReference type="GO" id="GO:0005737">
    <property type="term" value="C:cytoplasm"/>
    <property type="evidence" value="ECO:0007669"/>
    <property type="project" value="TreeGrafter"/>
</dbReference>